<sequence>MNDWLAPEGMPLLGERSLNGRGNGYLAGFGLDQRLTQIRNRLACIVLDYLGNLFNINVTHFTPLR</sequence>
<keyword evidence="2" id="KW-1185">Reference proteome</keyword>
<name>A0ABU7HEX5_9PSED</name>
<proteinExistence type="predicted"/>
<organism evidence="1 2">
    <name type="scientific">Pseudomonas carassii</name>
    <dbReference type="NCBI Taxonomy" id="3115855"/>
    <lineage>
        <taxon>Bacteria</taxon>
        <taxon>Pseudomonadati</taxon>
        <taxon>Pseudomonadota</taxon>
        <taxon>Gammaproteobacteria</taxon>
        <taxon>Pseudomonadales</taxon>
        <taxon>Pseudomonadaceae</taxon>
        <taxon>Pseudomonas</taxon>
    </lineage>
</organism>
<accession>A0ABU7HEX5</accession>
<dbReference type="Proteomes" id="UP001354227">
    <property type="component" value="Unassembled WGS sequence"/>
</dbReference>
<comment type="caution">
    <text evidence="1">The sequence shown here is derived from an EMBL/GenBank/DDBJ whole genome shotgun (WGS) entry which is preliminary data.</text>
</comment>
<dbReference type="RefSeq" id="WP_330104675.1">
    <property type="nucleotide sequence ID" value="NZ_JAZDCT010000024.1"/>
</dbReference>
<gene>
    <name evidence="1" type="ORF">V0R62_17810</name>
</gene>
<dbReference type="EMBL" id="JAZDCT010000024">
    <property type="protein sequence ID" value="MEE1889523.1"/>
    <property type="molecule type" value="Genomic_DNA"/>
</dbReference>
<evidence type="ECO:0000313" key="1">
    <source>
        <dbReference type="EMBL" id="MEE1889523.1"/>
    </source>
</evidence>
<reference evidence="1" key="1">
    <citation type="submission" date="2024-01" db="EMBL/GenBank/DDBJ databases">
        <title>Unpublished Manusciprt.</title>
        <authorList>
            <person name="Duman M."/>
            <person name="Valdes E.G."/>
            <person name="Ajmi N."/>
            <person name="Altun S."/>
            <person name="Saticioglu I.B."/>
        </authorList>
    </citation>
    <scope>NUCLEOTIDE SEQUENCE</scope>
    <source>
        <strain evidence="1">137P</strain>
    </source>
</reference>
<protein>
    <submittedName>
        <fullName evidence="1">Uncharacterized protein</fullName>
    </submittedName>
</protein>
<evidence type="ECO:0000313" key="2">
    <source>
        <dbReference type="Proteomes" id="UP001354227"/>
    </source>
</evidence>